<evidence type="ECO:0000256" key="3">
    <source>
        <dbReference type="ARBA" id="ARBA00004738"/>
    </source>
</evidence>
<evidence type="ECO:0000259" key="10">
    <source>
        <dbReference type="Pfam" id="PF01243"/>
    </source>
</evidence>
<proteinExistence type="inferred from homology"/>
<dbReference type="PANTHER" id="PTHR10851">
    <property type="entry name" value="PYRIDOXINE-5-PHOSPHATE OXIDASE"/>
    <property type="match status" value="1"/>
</dbReference>
<comment type="caution">
    <text evidence="12">The sequence shown here is derived from an EMBL/GenBank/DDBJ whole genome shotgun (WGS) entry which is preliminary data.</text>
</comment>
<evidence type="ECO:0000256" key="9">
    <source>
        <dbReference type="ARBA" id="ARBA00023002"/>
    </source>
</evidence>
<dbReference type="EMBL" id="LUCM01002133">
    <property type="protein sequence ID" value="KAA0197804.1"/>
    <property type="molecule type" value="Genomic_DNA"/>
</dbReference>
<evidence type="ECO:0000256" key="2">
    <source>
        <dbReference type="ARBA" id="ARBA00003691"/>
    </source>
</evidence>
<dbReference type="PROSITE" id="PS01064">
    <property type="entry name" value="PYRIDOX_OXIDASE"/>
    <property type="match status" value="1"/>
</dbReference>
<evidence type="ECO:0000256" key="7">
    <source>
        <dbReference type="ARBA" id="ARBA00022630"/>
    </source>
</evidence>
<dbReference type="InterPro" id="IPR000659">
    <property type="entry name" value="Pyridox_Oxase"/>
</dbReference>
<comment type="similarity">
    <text evidence="5">Belongs to the pyridoxamine 5'-phosphate oxidase family.</text>
</comment>
<dbReference type="Gene3D" id="2.30.110.10">
    <property type="entry name" value="Electron Transport, Fmn-binding Protein, Chain A"/>
    <property type="match status" value="1"/>
</dbReference>
<dbReference type="EC" id="1.4.3.5" evidence="6"/>
<evidence type="ECO:0000259" key="11">
    <source>
        <dbReference type="Pfam" id="PF10590"/>
    </source>
</evidence>
<dbReference type="GO" id="GO:0004733">
    <property type="term" value="F:pyridoxamine phosphate oxidase activity"/>
    <property type="evidence" value="ECO:0007669"/>
    <property type="project" value="UniProtKB-EC"/>
</dbReference>
<dbReference type="Pfam" id="PF10590">
    <property type="entry name" value="PNP_phzG_C"/>
    <property type="match status" value="1"/>
</dbReference>
<keyword evidence="7" id="KW-0285">Flavoprotein</keyword>
<keyword evidence="9" id="KW-0560">Oxidoreductase</keyword>
<dbReference type="OrthoDB" id="303614at2759"/>
<dbReference type="SUPFAM" id="SSF50475">
    <property type="entry name" value="FMN-binding split barrel"/>
    <property type="match status" value="1"/>
</dbReference>
<evidence type="ECO:0000313" key="12">
    <source>
        <dbReference type="EMBL" id="KAA0197804.1"/>
    </source>
</evidence>
<dbReference type="GO" id="GO:0008615">
    <property type="term" value="P:pyridoxine biosynthetic process"/>
    <property type="evidence" value="ECO:0007669"/>
    <property type="project" value="InterPro"/>
</dbReference>
<feature type="domain" description="Pyridoxine 5'-phosphate oxidase dimerisation C-terminal" evidence="11">
    <location>
        <begin position="161"/>
        <end position="217"/>
    </location>
</feature>
<dbReference type="GO" id="GO:0010181">
    <property type="term" value="F:FMN binding"/>
    <property type="evidence" value="ECO:0007669"/>
    <property type="project" value="InterPro"/>
</dbReference>
<accession>A0A8E0VMP0</accession>
<comment type="cofactor">
    <cofactor evidence="1">
        <name>FMN</name>
        <dbReference type="ChEBI" id="CHEBI:58210"/>
    </cofactor>
</comment>
<evidence type="ECO:0000256" key="4">
    <source>
        <dbReference type="ARBA" id="ARBA00005037"/>
    </source>
</evidence>
<dbReference type="InterPro" id="IPR011576">
    <property type="entry name" value="Pyridox_Oxase_N"/>
</dbReference>
<keyword evidence="8" id="KW-0288">FMN</keyword>
<feature type="domain" description="Pyridoxamine 5'-phosphate oxidase N-terminal" evidence="10">
    <location>
        <begin position="49"/>
        <end position="146"/>
    </location>
</feature>
<protein>
    <recommendedName>
        <fullName evidence="6">pyridoxal 5'-phosphate synthase</fullName>
        <ecNumber evidence="6">1.4.3.5</ecNumber>
    </recommendedName>
</protein>
<dbReference type="InterPro" id="IPR019740">
    <property type="entry name" value="Pyridox_Oxase_CS"/>
</dbReference>
<comment type="pathway">
    <text evidence="3">Cofactor metabolism; pyridoxal 5'-phosphate salvage; pyridoxal 5'-phosphate from pyridoxamine 5'-phosphate: step 1/1.</text>
</comment>
<evidence type="ECO:0000256" key="1">
    <source>
        <dbReference type="ARBA" id="ARBA00001917"/>
    </source>
</evidence>
<keyword evidence="13" id="KW-1185">Reference proteome</keyword>
<dbReference type="Pfam" id="PF01243">
    <property type="entry name" value="PNPOx_N"/>
    <property type="match status" value="1"/>
</dbReference>
<dbReference type="Proteomes" id="UP000728185">
    <property type="component" value="Unassembled WGS sequence"/>
</dbReference>
<dbReference type="AlphaFoldDB" id="A0A8E0VMP0"/>
<sequence>MNFYAVEDIRVPYRHDKDTFDCVNLKYKEPLAQFKTWFEDAVNSGKVYEANAMVLATCTKSGFPSARYMLLKEVDERGFYFFSNYSSRKGRELVRVEGTITRLSEKESEEYFHERPRESQVSAAVSPQSQVIPSREYLTSKTSEMRRSHPGDNPIPKPPSWGGYVLYPLVVEFWQGQSNRLHDRIRFRRIQGDEDEGITSGLATRGDGDWCFERLAP</sequence>
<evidence type="ECO:0000313" key="13">
    <source>
        <dbReference type="Proteomes" id="UP000728185"/>
    </source>
</evidence>
<evidence type="ECO:0000256" key="6">
    <source>
        <dbReference type="ARBA" id="ARBA00012801"/>
    </source>
</evidence>
<comment type="function">
    <text evidence="2">Catalyzes the oxidation of either pyridoxine 5'-phosphate (PNP) or pyridoxamine 5'-phosphate (PMP) into pyridoxal 5'-phosphate (PLP).</text>
</comment>
<evidence type="ECO:0000256" key="8">
    <source>
        <dbReference type="ARBA" id="ARBA00022643"/>
    </source>
</evidence>
<dbReference type="UniPathway" id="UPA01068">
    <property type="reaction ID" value="UER00304"/>
</dbReference>
<dbReference type="PIRSF" id="PIRSF000190">
    <property type="entry name" value="Pyd_amn-ph_oxd"/>
    <property type="match status" value="1"/>
</dbReference>
<reference evidence="12" key="1">
    <citation type="submission" date="2019-05" db="EMBL/GenBank/DDBJ databases">
        <title>Annotation for the trematode Fasciolopsis buski.</title>
        <authorList>
            <person name="Choi Y.-J."/>
        </authorList>
    </citation>
    <scope>NUCLEOTIDE SEQUENCE</scope>
    <source>
        <strain evidence="12">HT</strain>
        <tissue evidence="12">Whole worm</tissue>
    </source>
</reference>
<dbReference type="PANTHER" id="PTHR10851:SF0">
    <property type="entry name" value="PYRIDOXINE-5'-PHOSPHATE OXIDASE"/>
    <property type="match status" value="1"/>
</dbReference>
<comment type="pathway">
    <text evidence="4">Cofactor metabolism; pyridoxal 5'-phosphate salvage; pyridoxal 5'-phosphate from pyridoxine 5'-phosphate: step 1/1.</text>
</comment>
<name>A0A8E0VMP0_9TREM</name>
<dbReference type="InterPro" id="IPR012349">
    <property type="entry name" value="Split_barrel_FMN-bd"/>
</dbReference>
<evidence type="ECO:0000256" key="5">
    <source>
        <dbReference type="ARBA" id="ARBA00007301"/>
    </source>
</evidence>
<organism evidence="12 13">
    <name type="scientific">Fasciolopsis buskii</name>
    <dbReference type="NCBI Taxonomy" id="27845"/>
    <lineage>
        <taxon>Eukaryota</taxon>
        <taxon>Metazoa</taxon>
        <taxon>Spiralia</taxon>
        <taxon>Lophotrochozoa</taxon>
        <taxon>Platyhelminthes</taxon>
        <taxon>Trematoda</taxon>
        <taxon>Digenea</taxon>
        <taxon>Plagiorchiida</taxon>
        <taxon>Echinostomata</taxon>
        <taxon>Echinostomatoidea</taxon>
        <taxon>Fasciolidae</taxon>
        <taxon>Fasciolopsis</taxon>
    </lineage>
</organism>
<dbReference type="InterPro" id="IPR019576">
    <property type="entry name" value="Pyridoxamine_oxidase_dimer_C"/>
</dbReference>
<gene>
    <name evidence="12" type="ORF">FBUS_01093</name>
</gene>